<protein>
    <submittedName>
        <fullName evidence="3">Activin types I and II receptor domain-containing protein</fullName>
    </submittedName>
</protein>
<keyword evidence="2" id="KW-1185">Reference proteome</keyword>
<dbReference type="Proteomes" id="UP000036681">
    <property type="component" value="Unplaced"/>
</dbReference>
<reference evidence="3" key="1">
    <citation type="submission" date="2023-03" db="UniProtKB">
        <authorList>
            <consortium name="WormBaseParasite"/>
        </authorList>
    </citation>
    <scope>IDENTIFICATION</scope>
</reference>
<name>A0A9J2PJX5_ASCLU</name>
<evidence type="ECO:0000313" key="2">
    <source>
        <dbReference type="Proteomes" id="UP000036681"/>
    </source>
</evidence>
<dbReference type="InterPro" id="IPR045860">
    <property type="entry name" value="Snake_toxin-like_sf"/>
</dbReference>
<evidence type="ECO:0000313" key="3">
    <source>
        <dbReference type="WBParaSite" id="ALUE_0000961901-mRNA-1"/>
    </source>
</evidence>
<evidence type="ECO:0000256" key="1">
    <source>
        <dbReference type="SAM" id="SignalP"/>
    </source>
</evidence>
<accession>A0A9J2PJX5</accession>
<sequence length="141" mass="15413">MKGLYVGVILALCFSLVSTLECVIGNAYGSTESEKRNDECDDAEFCVNYTYKASNGAEFHTRYDCSTGTDSISMEFLGGSPCEQSGCHKVIADGNPYAHPDAEICCCDEDLCNDANSETEVSFKRAGNRWVGRMAIIDSWD</sequence>
<dbReference type="AlphaFoldDB" id="A0A9J2PJX5"/>
<organism evidence="2 3">
    <name type="scientific">Ascaris lumbricoides</name>
    <name type="common">Giant roundworm</name>
    <dbReference type="NCBI Taxonomy" id="6252"/>
    <lineage>
        <taxon>Eukaryota</taxon>
        <taxon>Metazoa</taxon>
        <taxon>Ecdysozoa</taxon>
        <taxon>Nematoda</taxon>
        <taxon>Chromadorea</taxon>
        <taxon>Rhabditida</taxon>
        <taxon>Spirurina</taxon>
        <taxon>Ascaridomorpha</taxon>
        <taxon>Ascaridoidea</taxon>
        <taxon>Ascarididae</taxon>
        <taxon>Ascaris</taxon>
    </lineage>
</organism>
<dbReference type="WBParaSite" id="ALUE_0000961901-mRNA-1">
    <property type="protein sequence ID" value="ALUE_0000961901-mRNA-1"/>
    <property type="gene ID" value="ALUE_0000961901"/>
</dbReference>
<proteinExistence type="predicted"/>
<keyword evidence="1" id="KW-0732">Signal</keyword>
<feature type="signal peptide" evidence="1">
    <location>
        <begin position="1"/>
        <end position="19"/>
    </location>
</feature>
<feature type="chain" id="PRO_5039938472" evidence="1">
    <location>
        <begin position="20"/>
        <end position="141"/>
    </location>
</feature>
<dbReference type="SUPFAM" id="SSF57302">
    <property type="entry name" value="Snake toxin-like"/>
    <property type="match status" value="1"/>
</dbReference>